<gene>
    <name evidence="2" type="ORF">MC45_07535</name>
</gene>
<dbReference type="EMBL" id="CP009571">
    <property type="protein sequence ID" value="AIT06261.1"/>
    <property type="molecule type" value="Genomic_DNA"/>
</dbReference>
<keyword evidence="3" id="KW-1185">Reference proteome</keyword>
<feature type="region of interest" description="Disordered" evidence="1">
    <location>
        <begin position="1"/>
        <end position="20"/>
    </location>
</feature>
<organism evidence="2 3">
    <name type="scientific">Sphingomonas taxi</name>
    <dbReference type="NCBI Taxonomy" id="1549858"/>
    <lineage>
        <taxon>Bacteria</taxon>
        <taxon>Pseudomonadati</taxon>
        <taxon>Pseudomonadota</taxon>
        <taxon>Alphaproteobacteria</taxon>
        <taxon>Sphingomonadales</taxon>
        <taxon>Sphingomonadaceae</taxon>
        <taxon>Sphingomonas</taxon>
    </lineage>
</organism>
<proteinExistence type="predicted"/>
<accession>A0A097EFF1</accession>
<dbReference type="Proteomes" id="UP000033200">
    <property type="component" value="Chromosome"/>
</dbReference>
<sequence length="80" mass="9343">MRITEELEDIEQSIGEGRPNGMRVTRFEMLQQRHDDLLAQLRGKPRRGASRDYQARIDAEWLPRSSFVIGHLGGEWHEGR</sequence>
<name>A0A097EFF1_9SPHN</name>
<evidence type="ECO:0000256" key="1">
    <source>
        <dbReference type="SAM" id="MobiDB-lite"/>
    </source>
</evidence>
<protein>
    <submittedName>
        <fullName evidence="2">Uncharacterized protein</fullName>
    </submittedName>
</protein>
<dbReference type="AlphaFoldDB" id="A0A097EFF1"/>
<evidence type="ECO:0000313" key="2">
    <source>
        <dbReference type="EMBL" id="AIT06261.1"/>
    </source>
</evidence>
<dbReference type="KEGG" id="stax:MC45_07535"/>
<feature type="compositionally biased region" description="Acidic residues" evidence="1">
    <location>
        <begin position="1"/>
        <end position="11"/>
    </location>
</feature>
<evidence type="ECO:0000313" key="3">
    <source>
        <dbReference type="Proteomes" id="UP000033200"/>
    </source>
</evidence>
<reference evidence="2 3" key="1">
    <citation type="submission" date="2014-09" db="EMBL/GenBank/DDBJ databases">
        <title>Using Illumina technology Improving SMRT sequencing Genome Assembly by RASTools.</title>
        <authorList>
            <person name="Zhou Y."/>
            <person name="Ma T."/>
            <person name="Liu T."/>
        </authorList>
    </citation>
    <scope>NUCLEOTIDE SEQUENCE [LARGE SCALE GENOMIC DNA]</scope>
    <source>
        <strain evidence="2 3">ATCC 55669</strain>
    </source>
</reference>
<dbReference type="HOGENOM" id="CLU_2587957_0_0_5"/>